<dbReference type="NCBIfam" id="TIGR02937">
    <property type="entry name" value="sigma70-ECF"/>
    <property type="match status" value="1"/>
</dbReference>
<dbReference type="PANTHER" id="PTHR43133">
    <property type="entry name" value="RNA POLYMERASE ECF-TYPE SIGMA FACTO"/>
    <property type="match status" value="1"/>
</dbReference>
<dbReference type="OrthoDB" id="9795666at2"/>
<dbReference type="RefSeq" id="WP_091496184.1">
    <property type="nucleotide sequence ID" value="NZ_FODJ01000003.1"/>
</dbReference>
<organism evidence="7 8">
    <name type="scientific">Amphibacillus marinus</name>
    <dbReference type="NCBI Taxonomy" id="872970"/>
    <lineage>
        <taxon>Bacteria</taxon>
        <taxon>Bacillati</taxon>
        <taxon>Bacillota</taxon>
        <taxon>Bacilli</taxon>
        <taxon>Bacillales</taxon>
        <taxon>Bacillaceae</taxon>
        <taxon>Amphibacillus</taxon>
    </lineage>
</organism>
<dbReference type="Proteomes" id="UP000199300">
    <property type="component" value="Unassembled WGS sequence"/>
</dbReference>
<proteinExistence type="inferred from homology"/>
<comment type="similarity">
    <text evidence="1">Belongs to the sigma-70 factor family. ECF subfamily.</text>
</comment>
<dbReference type="InterPro" id="IPR013324">
    <property type="entry name" value="RNA_pol_sigma_r3/r4-like"/>
</dbReference>
<evidence type="ECO:0000259" key="6">
    <source>
        <dbReference type="Pfam" id="PF04542"/>
    </source>
</evidence>
<evidence type="ECO:0000313" key="7">
    <source>
        <dbReference type="EMBL" id="SEO06469.1"/>
    </source>
</evidence>
<dbReference type="InterPro" id="IPR014284">
    <property type="entry name" value="RNA_pol_sigma-70_dom"/>
</dbReference>
<reference evidence="7 8" key="1">
    <citation type="submission" date="2016-10" db="EMBL/GenBank/DDBJ databases">
        <authorList>
            <person name="de Groot N.N."/>
        </authorList>
    </citation>
    <scope>NUCLEOTIDE SEQUENCE [LARGE SCALE GENOMIC DNA]</scope>
    <source>
        <strain evidence="7 8">CGMCC 1.10434</strain>
    </source>
</reference>
<keyword evidence="4" id="KW-0238">DNA-binding</keyword>
<dbReference type="GO" id="GO:0006352">
    <property type="term" value="P:DNA-templated transcription initiation"/>
    <property type="evidence" value="ECO:0007669"/>
    <property type="project" value="InterPro"/>
</dbReference>
<keyword evidence="5" id="KW-0804">Transcription</keyword>
<evidence type="ECO:0000256" key="3">
    <source>
        <dbReference type="ARBA" id="ARBA00023082"/>
    </source>
</evidence>
<dbReference type="Gene3D" id="1.10.10.10">
    <property type="entry name" value="Winged helix-like DNA-binding domain superfamily/Winged helix DNA-binding domain"/>
    <property type="match status" value="1"/>
</dbReference>
<keyword evidence="3" id="KW-0731">Sigma factor</keyword>
<dbReference type="InterPro" id="IPR036388">
    <property type="entry name" value="WH-like_DNA-bd_sf"/>
</dbReference>
<dbReference type="InterPro" id="IPR039425">
    <property type="entry name" value="RNA_pol_sigma-70-like"/>
</dbReference>
<evidence type="ECO:0000256" key="4">
    <source>
        <dbReference type="ARBA" id="ARBA00023125"/>
    </source>
</evidence>
<accession>A0A1H8LN08</accession>
<evidence type="ECO:0000256" key="5">
    <source>
        <dbReference type="ARBA" id="ARBA00023163"/>
    </source>
</evidence>
<dbReference type="SUPFAM" id="SSF88659">
    <property type="entry name" value="Sigma3 and sigma4 domains of RNA polymerase sigma factors"/>
    <property type="match status" value="1"/>
</dbReference>
<dbReference type="InterPro" id="IPR007627">
    <property type="entry name" value="RNA_pol_sigma70_r2"/>
</dbReference>
<gene>
    <name evidence="7" type="ORF">SAMN04488134_103265</name>
</gene>
<keyword evidence="2" id="KW-0805">Transcription regulation</keyword>
<evidence type="ECO:0000256" key="2">
    <source>
        <dbReference type="ARBA" id="ARBA00023015"/>
    </source>
</evidence>
<dbReference type="InterPro" id="IPR013325">
    <property type="entry name" value="RNA_pol_sigma_r2"/>
</dbReference>
<dbReference type="GO" id="GO:0016987">
    <property type="term" value="F:sigma factor activity"/>
    <property type="evidence" value="ECO:0007669"/>
    <property type="project" value="UniProtKB-KW"/>
</dbReference>
<dbReference type="GO" id="GO:0003677">
    <property type="term" value="F:DNA binding"/>
    <property type="evidence" value="ECO:0007669"/>
    <property type="project" value="UniProtKB-KW"/>
</dbReference>
<name>A0A1H8LN08_9BACI</name>
<evidence type="ECO:0000256" key="1">
    <source>
        <dbReference type="ARBA" id="ARBA00010641"/>
    </source>
</evidence>
<feature type="domain" description="RNA polymerase sigma-70 region 2" evidence="6">
    <location>
        <begin position="7"/>
        <end position="74"/>
    </location>
</feature>
<keyword evidence="8" id="KW-1185">Reference proteome</keyword>
<protein>
    <submittedName>
        <fullName evidence="7">RNA polymerase sigma-70 factor, ECF subfamily</fullName>
    </submittedName>
</protein>
<dbReference type="Pfam" id="PF04542">
    <property type="entry name" value="Sigma70_r2"/>
    <property type="match status" value="1"/>
</dbReference>
<dbReference type="EMBL" id="FODJ01000003">
    <property type="protein sequence ID" value="SEO06469.1"/>
    <property type="molecule type" value="Genomic_DNA"/>
</dbReference>
<dbReference type="STRING" id="872970.SAMN04488134_103265"/>
<sequence length="161" mass="19801">MTEFEQIYRRYFRAVYWYVYRLTKDQHLAEDITAETFLKALSAIKQFKGECDLRVWLCQIAKNNYLSYLRKHRRFGEFERLSQIEDDVRIEERVVQSYDVEVAKQYITKLKQPYQQVLELRIFQELSFFQIGVRFQKSANWACVTYHRAKNKLKHEMRDYQ</sequence>
<dbReference type="AlphaFoldDB" id="A0A1H8LN08"/>
<dbReference type="PANTHER" id="PTHR43133:SF52">
    <property type="entry name" value="ECF RNA POLYMERASE SIGMA FACTOR SIGL"/>
    <property type="match status" value="1"/>
</dbReference>
<dbReference type="SUPFAM" id="SSF88946">
    <property type="entry name" value="Sigma2 domain of RNA polymerase sigma factors"/>
    <property type="match status" value="1"/>
</dbReference>
<evidence type="ECO:0000313" key="8">
    <source>
        <dbReference type="Proteomes" id="UP000199300"/>
    </source>
</evidence>
<dbReference type="Gene3D" id="1.10.1740.10">
    <property type="match status" value="1"/>
</dbReference>